<dbReference type="RefSeq" id="WP_304448898.1">
    <property type="nucleotide sequence ID" value="NZ_JARRAH010000001.1"/>
</dbReference>
<protein>
    <recommendedName>
        <fullName evidence="7">DNA 3'-5' helicase</fullName>
        <ecNumber evidence="7">5.6.2.4</ecNumber>
    </recommendedName>
</protein>
<organism evidence="11 12">
    <name type="scientific">Halomarina ordinaria</name>
    <dbReference type="NCBI Taxonomy" id="3033939"/>
    <lineage>
        <taxon>Archaea</taxon>
        <taxon>Methanobacteriati</taxon>
        <taxon>Methanobacteriota</taxon>
        <taxon>Stenosarchaea group</taxon>
        <taxon>Halobacteria</taxon>
        <taxon>Halobacteriales</taxon>
        <taxon>Natronomonadaceae</taxon>
        <taxon>Halomarina</taxon>
    </lineage>
</organism>
<evidence type="ECO:0000256" key="4">
    <source>
        <dbReference type="ARBA" id="ARBA00022840"/>
    </source>
</evidence>
<dbReference type="AlphaFoldDB" id="A0ABD5UA68"/>
<keyword evidence="4 9" id="KW-0067">ATP-binding</keyword>
<dbReference type="GO" id="GO:0043138">
    <property type="term" value="F:3'-5' DNA helicase activity"/>
    <property type="evidence" value="ECO:0007669"/>
    <property type="project" value="UniProtKB-EC"/>
</dbReference>
<keyword evidence="2 9" id="KW-0378">Hydrolase</keyword>
<keyword evidence="1 9" id="KW-0547">Nucleotide-binding</keyword>
<comment type="catalytic activity">
    <reaction evidence="8">
        <text>ATP + H2O = ADP + phosphate + H(+)</text>
        <dbReference type="Rhea" id="RHEA:13065"/>
        <dbReference type="ChEBI" id="CHEBI:15377"/>
        <dbReference type="ChEBI" id="CHEBI:15378"/>
        <dbReference type="ChEBI" id="CHEBI:30616"/>
        <dbReference type="ChEBI" id="CHEBI:43474"/>
        <dbReference type="ChEBI" id="CHEBI:456216"/>
        <dbReference type="EC" id="5.6.2.4"/>
    </reaction>
</comment>
<keyword evidence="5" id="KW-0413">Isomerase</keyword>
<evidence type="ECO:0000256" key="9">
    <source>
        <dbReference type="PROSITE-ProRule" id="PRU00560"/>
    </source>
</evidence>
<gene>
    <name evidence="11" type="ORF">ACFQHK_12010</name>
</gene>
<evidence type="ECO:0000256" key="1">
    <source>
        <dbReference type="ARBA" id="ARBA00022741"/>
    </source>
</evidence>
<dbReference type="Pfam" id="PF00580">
    <property type="entry name" value="UvrD-helicase"/>
    <property type="match status" value="1"/>
</dbReference>
<evidence type="ECO:0000256" key="5">
    <source>
        <dbReference type="ARBA" id="ARBA00023235"/>
    </source>
</evidence>
<comment type="catalytic activity">
    <reaction evidence="6">
        <text>Couples ATP hydrolysis with the unwinding of duplex DNA by translocating in the 3'-5' direction.</text>
        <dbReference type="EC" id="5.6.2.4"/>
    </reaction>
</comment>
<evidence type="ECO:0000313" key="11">
    <source>
        <dbReference type="EMBL" id="MFC6837231.1"/>
    </source>
</evidence>
<evidence type="ECO:0000313" key="12">
    <source>
        <dbReference type="Proteomes" id="UP001596406"/>
    </source>
</evidence>
<sequence>MTEVVKIDGAPGAGKTTALVGYVSSHAKSGYSLDDCLYLTFTRAARTEVADRLHEVFPEESMDTVKKHARTFHGAALSSCLRAGGLDNPREQVITPVHNGDIYEGFCRDWGFEYAPEMMTTSLRARVEGRPESEPTGNKVFRLAEHLALTRRDAAAHVNAPISLPLSSEEVHAALEAWKAYKAETAPRPLFEHHDYVNLAIDESYHPQGRVLFIDEFQDLSPQEYALFREWRDSGGFDVIYLAGDANQSIYSFREATPALFERMPVDRVETLNESYRVPSAITIAARSILRSHPANETAGLTSAREGGTVQRVVTRDASRLGACVRHALDTHTPQQGVAVFVLGRTNRHVRSLAAALRREGIPYTTLNQPDLWTEELTRLYEAICALRDGAPVPTVCVRALLEALPHDEREWREQALFGGKALQQTLSDPSKVFEYDVVRRAFPEPTADLIGRFVELGPKSRTTLLNASSSPTTHVPTHLQLGTIHAVKGLEAPCVLLSDAYTKRLKRTYATDERFAAEEHRLYYVGSTRASESLYIVSGYGGAPMFPGFRGGIPTSVGRPRYKRGV</sequence>
<dbReference type="EC" id="5.6.2.4" evidence="7"/>
<feature type="domain" description="UvrD-like helicase ATP-binding" evidence="10">
    <location>
        <begin position="1"/>
        <end position="279"/>
    </location>
</feature>
<dbReference type="InterPro" id="IPR014017">
    <property type="entry name" value="DNA_helicase_UvrD-like_C"/>
</dbReference>
<evidence type="ECO:0000256" key="8">
    <source>
        <dbReference type="ARBA" id="ARBA00048988"/>
    </source>
</evidence>
<dbReference type="GO" id="GO:0005524">
    <property type="term" value="F:ATP binding"/>
    <property type="evidence" value="ECO:0007669"/>
    <property type="project" value="UniProtKB-UniRule"/>
</dbReference>
<keyword evidence="12" id="KW-1185">Reference proteome</keyword>
<dbReference type="Gene3D" id="3.40.50.300">
    <property type="entry name" value="P-loop containing nucleotide triphosphate hydrolases"/>
    <property type="match status" value="3"/>
</dbReference>
<dbReference type="PANTHER" id="PTHR11070:SF2">
    <property type="entry name" value="ATP-DEPENDENT DNA HELICASE SRS2"/>
    <property type="match status" value="1"/>
</dbReference>
<dbReference type="EMBL" id="JBHSXM010000001">
    <property type="protein sequence ID" value="MFC6837231.1"/>
    <property type="molecule type" value="Genomic_DNA"/>
</dbReference>
<dbReference type="InterPro" id="IPR027417">
    <property type="entry name" value="P-loop_NTPase"/>
</dbReference>
<dbReference type="GO" id="GO:0016787">
    <property type="term" value="F:hydrolase activity"/>
    <property type="evidence" value="ECO:0007669"/>
    <property type="project" value="UniProtKB-UniRule"/>
</dbReference>
<accession>A0ABD5UA68</accession>
<keyword evidence="3 9" id="KW-0347">Helicase</keyword>
<proteinExistence type="predicted"/>
<dbReference type="PANTHER" id="PTHR11070">
    <property type="entry name" value="UVRD / RECB / PCRA DNA HELICASE FAMILY MEMBER"/>
    <property type="match status" value="1"/>
</dbReference>
<evidence type="ECO:0000256" key="3">
    <source>
        <dbReference type="ARBA" id="ARBA00022806"/>
    </source>
</evidence>
<evidence type="ECO:0000259" key="10">
    <source>
        <dbReference type="PROSITE" id="PS51198"/>
    </source>
</evidence>
<dbReference type="InterPro" id="IPR014016">
    <property type="entry name" value="UvrD-like_ATP-bd"/>
</dbReference>
<dbReference type="Proteomes" id="UP001596406">
    <property type="component" value="Unassembled WGS sequence"/>
</dbReference>
<name>A0ABD5UA68_9EURY</name>
<dbReference type="SUPFAM" id="SSF52540">
    <property type="entry name" value="P-loop containing nucleoside triphosphate hydrolases"/>
    <property type="match status" value="1"/>
</dbReference>
<evidence type="ECO:0000256" key="2">
    <source>
        <dbReference type="ARBA" id="ARBA00022801"/>
    </source>
</evidence>
<dbReference type="Pfam" id="PF13361">
    <property type="entry name" value="UvrD_C"/>
    <property type="match status" value="1"/>
</dbReference>
<comment type="caution">
    <text evidence="11">The sequence shown here is derived from an EMBL/GenBank/DDBJ whole genome shotgun (WGS) entry which is preliminary data.</text>
</comment>
<dbReference type="InterPro" id="IPR000212">
    <property type="entry name" value="DNA_helicase_UvrD/REP"/>
</dbReference>
<dbReference type="PROSITE" id="PS51198">
    <property type="entry name" value="UVRD_HELICASE_ATP_BIND"/>
    <property type="match status" value="1"/>
</dbReference>
<evidence type="ECO:0000256" key="7">
    <source>
        <dbReference type="ARBA" id="ARBA00034808"/>
    </source>
</evidence>
<feature type="binding site" evidence="9">
    <location>
        <begin position="9"/>
        <end position="16"/>
    </location>
    <ligand>
        <name>ATP</name>
        <dbReference type="ChEBI" id="CHEBI:30616"/>
    </ligand>
</feature>
<reference evidence="11 12" key="1">
    <citation type="journal article" date="2019" name="Int. J. Syst. Evol. Microbiol.">
        <title>The Global Catalogue of Microorganisms (GCM) 10K type strain sequencing project: providing services to taxonomists for standard genome sequencing and annotation.</title>
        <authorList>
            <consortium name="The Broad Institute Genomics Platform"/>
            <consortium name="The Broad Institute Genome Sequencing Center for Infectious Disease"/>
            <person name="Wu L."/>
            <person name="Ma J."/>
        </authorList>
    </citation>
    <scope>NUCLEOTIDE SEQUENCE [LARGE SCALE GENOMIC DNA]</scope>
    <source>
        <strain evidence="11 12">PSRA2</strain>
    </source>
</reference>
<evidence type="ECO:0000256" key="6">
    <source>
        <dbReference type="ARBA" id="ARBA00034617"/>
    </source>
</evidence>